<accession>X0SKI0</accession>
<evidence type="ECO:0000256" key="1">
    <source>
        <dbReference type="SAM" id="Phobius"/>
    </source>
</evidence>
<proteinExistence type="predicted"/>
<evidence type="ECO:0000313" key="2">
    <source>
        <dbReference type="EMBL" id="GAF76392.1"/>
    </source>
</evidence>
<dbReference type="EMBL" id="BARS01003023">
    <property type="protein sequence ID" value="GAF76392.1"/>
    <property type="molecule type" value="Genomic_DNA"/>
</dbReference>
<organism evidence="2">
    <name type="scientific">marine sediment metagenome</name>
    <dbReference type="NCBI Taxonomy" id="412755"/>
    <lineage>
        <taxon>unclassified sequences</taxon>
        <taxon>metagenomes</taxon>
        <taxon>ecological metagenomes</taxon>
    </lineage>
</organism>
<sequence length="197" mass="22496">FKFEPSEFDVSMPTDSETKRVIYLYNTGEETLRNISLSMSDSLEPYLLFSVEEIEELKPDSNDKIELYLSSDYEEKMIEGQITAREQNLYAYSAITLSFIKDYIPLDGEEEIIVTTKTCEEMNGVICEEGEECSGESVYAKDDVCCLGTCKKIEKSSTGKIIGWMIVIAVIVFLIWFFKKKYRGAKKSVDLLKIGKK</sequence>
<reference evidence="2" key="1">
    <citation type="journal article" date="2014" name="Front. Microbiol.">
        <title>High frequency of phylogenetically diverse reductive dehalogenase-homologous genes in deep subseafloor sedimentary metagenomes.</title>
        <authorList>
            <person name="Kawai M."/>
            <person name="Futagami T."/>
            <person name="Toyoda A."/>
            <person name="Takaki Y."/>
            <person name="Nishi S."/>
            <person name="Hori S."/>
            <person name="Arai W."/>
            <person name="Tsubouchi T."/>
            <person name="Morono Y."/>
            <person name="Uchiyama I."/>
            <person name="Ito T."/>
            <person name="Fujiyama A."/>
            <person name="Inagaki F."/>
            <person name="Takami H."/>
        </authorList>
    </citation>
    <scope>NUCLEOTIDE SEQUENCE</scope>
    <source>
        <strain evidence="2">Expedition CK06-06</strain>
    </source>
</reference>
<dbReference type="AlphaFoldDB" id="X0SKI0"/>
<gene>
    <name evidence="2" type="ORF">S01H1_05818</name>
</gene>
<protein>
    <submittedName>
        <fullName evidence="2">Uncharacterized protein</fullName>
    </submittedName>
</protein>
<keyword evidence="1" id="KW-1133">Transmembrane helix</keyword>
<feature type="transmembrane region" description="Helical" evidence="1">
    <location>
        <begin position="161"/>
        <end position="178"/>
    </location>
</feature>
<keyword evidence="1" id="KW-0812">Transmembrane</keyword>
<name>X0SKI0_9ZZZZ</name>
<feature type="non-terminal residue" evidence="2">
    <location>
        <position position="1"/>
    </location>
</feature>
<keyword evidence="1" id="KW-0472">Membrane</keyword>
<comment type="caution">
    <text evidence="2">The sequence shown here is derived from an EMBL/GenBank/DDBJ whole genome shotgun (WGS) entry which is preliminary data.</text>
</comment>